<evidence type="ECO:0000256" key="1">
    <source>
        <dbReference type="SAM" id="MobiDB-lite"/>
    </source>
</evidence>
<evidence type="ECO:0000313" key="3">
    <source>
        <dbReference type="Proteomes" id="UP000660729"/>
    </source>
</evidence>
<keyword evidence="3" id="KW-1185">Reference proteome</keyword>
<comment type="caution">
    <text evidence="2">The sequence shown here is derived from an EMBL/GenBank/DDBJ whole genome shotgun (WGS) entry which is preliminary data.</text>
</comment>
<dbReference type="EMBL" id="JABCIY010000161">
    <property type="protein sequence ID" value="KAF7191086.1"/>
    <property type="molecule type" value="Genomic_DNA"/>
</dbReference>
<dbReference type="AlphaFoldDB" id="A0A8H6REJ8"/>
<gene>
    <name evidence="2" type="ORF">HII31_07601</name>
</gene>
<sequence>MSLKNTLSPRPARKPLYKTSTEHDHPLKPLPLPPERRPTQDEIDFESPAEIPTKAALLPPTLERSAAGILNEASPTSRGPDRFGAHVPKAAQSPHVQTKRFRTAYGLGSSSSAFIDAGDISKYTRELLSLALRPSDTVYYEREDDEQQITILVLRPRGKNPVYPEHYQRQRQIGDGYLVKQRIQVFEDGIVLHLPIQIVACCEEHDHRLPLEPEARPDNLAAETPGSPSKLTAKERIDGVLANILRKARPKALQIQKFVDRIDEGEEEAIKEVEERYDVRVEKLEKRKVWYEYQAYVREHSAGDPRPDLEDLFPTPKTSKQGIIDLNKPLPPLPTDQHSRHDSVLDHAMA</sequence>
<feature type="region of interest" description="Disordered" evidence="1">
    <location>
        <begin position="213"/>
        <end position="232"/>
    </location>
</feature>
<accession>A0A8H6REJ8</accession>
<name>A0A8H6REJ8_9PEZI</name>
<feature type="compositionally biased region" description="Basic and acidic residues" evidence="1">
    <location>
        <begin position="337"/>
        <end position="350"/>
    </location>
</feature>
<protein>
    <submittedName>
        <fullName evidence="2">Uncharacterized protein</fullName>
    </submittedName>
</protein>
<organism evidence="2 3">
    <name type="scientific">Pseudocercospora fuligena</name>
    <dbReference type="NCBI Taxonomy" id="685502"/>
    <lineage>
        <taxon>Eukaryota</taxon>
        <taxon>Fungi</taxon>
        <taxon>Dikarya</taxon>
        <taxon>Ascomycota</taxon>
        <taxon>Pezizomycotina</taxon>
        <taxon>Dothideomycetes</taxon>
        <taxon>Dothideomycetidae</taxon>
        <taxon>Mycosphaerellales</taxon>
        <taxon>Mycosphaerellaceae</taxon>
        <taxon>Pseudocercospora</taxon>
    </lineage>
</organism>
<reference evidence="2" key="1">
    <citation type="submission" date="2020-04" db="EMBL/GenBank/DDBJ databases">
        <title>Draft genome resource of the tomato pathogen Pseudocercospora fuligena.</title>
        <authorList>
            <person name="Zaccaron A."/>
        </authorList>
    </citation>
    <scope>NUCLEOTIDE SEQUENCE</scope>
    <source>
        <strain evidence="2">PF001</strain>
    </source>
</reference>
<proteinExistence type="predicted"/>
<feature type="region of interest" description="Disordered" evidence="1">
    <location>
        <begin position="1"/>
        <end position="58"/>
    </location>
</feature>
<dbReference type="Proteomes" id="UP000660729">
    <property type="component" value="Unassembled WGS sequence"/>
</dbReference>
<feature type="region of interest" description="Disordered" evidence="1">
    <location>
        <begin position="301"/>
        <end position="350"/>
    </location>
</feature>
<feature type="region of interest" description="Disordered" evidence="1">
    <location>
        <begin position="72"/>
        <end position="97"/>
    </location>
</feature>
<dbReference type="OrthoDB" id="10338565at2759"/>
<evidence type="ECO:0000313" key="2">
    <source>
        <dbReference type="EMBL" id="KAF7191086.1"/>
    </source>
</evidence>